<evidence type="ECO:0008006" key="3">
    <source>
        <dbReference type="Google" id="ProtNLM"/>
    </source>
</evidence>
<dbReference type="Proteomes" id="UP000626026">
    <property type="component" value="Unassembled WGS sequence"/>
</dbReference>
<protein>
    <recommendedName>
        <fullName evidence="3">Nucleotide-diphospho-sugar transferase</fullName>
    </recommendedName>
</protein>
<reference evidence="1 2" key="1">
    <citation type="journal article" date="2013" name="Int. J. Syst. Evol. Microbiol.">
        <title>Roseomonas aerophila sp. nov., isolated from air.</title>
        <authorList>
            <person name="Kim S.J."/>
            <person name="Weon H.Y."/>
            <person name="Ahn J.H."/>
            <person name="Hong S.B."/>
            <person name="Seok S.J."/>
            <person name="Whang K.S."/>
            <person name="Kwon S.W."/>
        </authorList>
    </citation>
    <scope>NUCLEOTIDE SEQUENCE [LARGE SCALE GENOMIC DNA]</scope>
    <source>
        <strain evidence="1 2">NBRC 108923</strain>
    </source>
</reference>
<sequence>MRLSKPGQDIVLVQSADSVNYFSPLRTTSRINREFCLKHDIDYTCHHGIIRGFHPWQACYNRIYTLQNLIGLGFTGWYIHLDADAWVHNTNFDIRAYLAGCADNSMIFAKMASGQKWDVNDGIFLANCAHPDTREVAAAWQRGAEGISEDSLRAAPNWYDNHVPCDQNLLQNVFRRDDERLTAHVRYEPISFMNAPTSDVFCQLLRAQQTDPAKRLGQIQHRVGMAIARQKLPPEDPVLHYCNLARTLGLPLPREAEGLGEIVAHRKALVEFLRKTLTELEAPPAKS</sequence>
<comment type="caution">
    <text evidence="1">The sequence shown here is derived from an EMBL/GenBank/DDBJ whole genome shotgun (WGS) entry which is preliminary data.</text>
</comment>
<dbReference type="EMBL" id="JACTVA010000004">
    <property type="protein sequence ID" value="MBC9206044.1"/>
    <property type="molecule type" value="Genomic_DNA"/>
</dbReference>
<gene>
    <name evidence="1" type="ORF">IBL26_04290</name>
</gene>
<proteinExistence type="predicted"/>
<evidence type="ECO:0000313" key="1">
    <source>
        <dbReference type="EMBL" id="MBC9206044.1"/>
    </source>
</evidence>
<evidence type="ECO:0000313" key="2">
    <source>
        <dbReference type="Proteomes" id="UP000626026"/>
    </source>
</evidence>
<accession>A0ABR7RHL1</accession>
<dbReference type="RefSeq" id="WP_187783210.1">
    <property type="nucleotide sequence ID" value="NZ_JACTVA010000004.1"/>
</dbReference>
<organism evidence="1 2">
    <name type="scientific">Teichococcus aerophilus</name>
    <dbReference type="NCBI Taxonomy" id="1224513"/>
    <lineage>
        <taxon>Bacteria</taxon>
        <taxon>Pseudomonadati</taxon>
        <taxon>Pseudomonadota</taxon>
        <taxon>Alphaproteobacteria</taxon>
        <taxon>Acetobacterales</taxon>
        <taxon>Roseomonadaceae</taxon>
        <taxon>Roseomonas</taxon>
    </lineage>
</organism>
<name>A0ABR7RHL1_9PROT</name>
<keyword evidence="2" id="KW-1185">Reference proteome</keyword>